<reference evidence="1 2" key="2">
    <citation type="journal article" date="2022" name="Mol. Ecol. Resour.">
        <title>The genomes of chicory, endive, great burdock and yacon provide insights into Asteraceae paleo-polyploidization history and plant inulin production.</title>
        <authorList>
            <person name="Fan W."/>
            <person name="Wang S."/>
            <person name="Wang H."/>
            <person name="Wang A."/>
            <person name="Jiang F."/>
            <person name="Liu H."/>
            <person name="Zhao H."/>
            <person name="Xu D."/>
            <person name="Zhang Y."/>
        </authorList>
    </citation>
    <scope>NUCLEOTIDE SEQUENCE [LARGE SCALE GENOMIC DNA]</scope>
    <source>
        <strain evidence="2">cv. Punajuju</strain>
        <tissue evidence="1">Leaves</tissue>
    </source>
</reference>
<sequence>MSPVHHKASNPKFLLTHSSAATFLKLPFNRPPLAPDSSFTPPIWNRLLTPVRPSSGIQKSDLQRSSQVRLHSFAVAVDPVLDPAKHPSPTAIAPIVVGFVATYRFDLRKSDTKLPTDSIYLAAPSSPSGSIIVDLLLLSRLSDLQPRPADLLLSRTATKHRRSASSRLTDAFIIPGNGSDQHVGVPSPSASISASGT</sequence>
<keyword evidence="2" id="KW-1185">Reference proteome</keyword>
<comment type="caution">
    <text evidence="1">The sequence shown here is derived from an EMBL/GenBank/DDBJ whole genome shotgun (WGS) entry which is preliminary data.</text>
</comment>
<dbReference type="Proteomes" id="UP001055811">
    <property type="component" value="Linkage Group LG05"/>
</dbReference>
<evidence type="ECO:0000313" key="1">
    <source>
        <dbReference type="EMBL" id="KAI3739265.1"/>
    </source>
</evidence>
<gene>
    <name evidence="1" type="ORF">L2E82_29665</name>
</gene>
<accession>A0ACB9CYK9</accession>
<protein>
    <submittedName>
        <fullName evidence="1">Uncharacterized protein</fullName>
    </submittedName>
</protein>
<evidence type="ECO:0000313" key="2">
    <source>
        <dbReference type="Proteomes" id="UP001055811"/>
    </source>
</evidence>
<reference evidence="2" key="1">
    <citation type="journal article" date="2022" name="Mol. Ecol. Resour.">
        <title>The genomes of chicory, endive, great burdock and yacon provide insights into Asteraceae palaeo-polyploidization history and plant inulin production.</title>
        <authorList>
            <person name="Fan W."/>
            <person name="Wang S."/>
            <person name="Wang H."/>
            <person name="Wang A."/>
            <person name="Jiang F."/>
            <person name="Liu H."/>
            <person name="Zhao H."/>
            <person name="Xu D."/>
            <person name="Zhang Y."/>
        </authorList>
    </citation>
    <scope>NUCLEOTIDE SEQUENCE [LARGE SCALE GENOMIC DNA]</scope>
    <source>
        <strain evidence="2">cv. Punajuju</strain>
    </source>
</reference>
<proteinExistence type="predicted"/>
<name>A0ACB9CYK9_CICIN</name>
<dbReference type="EMBL" id="CM042013">
    <property type="protein sequence ID" value="KAI3739265.1"/>
    <property type="molecule type" value="Genomic_DNA"/>
</dbReference>
<organism evidence="1 2">
    <name type="scientific">Cichorium intybus</name>
    <name type="common">Chicory</name>
    <dbReference type="NCBI Taxonomy" id="13427"/>
    <lineage>
        <taxon>Eukaryota</taxon>
        <taxon>Viridiplantae</taxon>
        <taxon>Streptophyta</taxon>
        <taxon>Embryophyta</taxon>
        <taxon>Tracheophyta</taxon>
        <taxon>Spermatophyta</taxon>
        <taxon>Magnoliopsida</taxon>
        <taxon>eudicotyledons</taxon>
        <taxon>Gunneridae</taxon>
        <taxon>Pentapetalae</taxon>
        <taxon>asterids</taxon>
        <taxon>campanulids</taxon>
        <taxon>Asterales</taxon>
        <taxon>Asteraceae</taxon>
        <taxon>Cichorioideae</taxon>
        <taxon>Cichorieae</taxon>
        <taxon>Cichoriinae</taxon>
        <taxon>Cichorium</taxon>
    </lineage>
</organism>